<evidence type="ECO:0000256" key="4">
    <source>
        <dbReference type="SAM" id="Phobius"/>
    </source>
</evidence>
<feature type="transmembrane region" description="Helical" evidence="4">
    <location>
        <begin position="1313"/>
        <end position="1334"/>
    </location>
</feature>
<comment type="caution">
    <text evidence="6">The sequence shown here is derived from an EMBL/GenBank/DDBJ whole genome shotgun (WGS) entry which is preliminary data.</text>
</comment>
<gene>
    <name evidence="6" type="ORF">C1SCF055_LOCUS231</name>
</gene>
<keyword evidence="2" id="KW-0547">Nucleotide-binding</keyword>
<dbReference type="OrthoDB" id="10255969at2759"/>
<proteinExistence type="predicted"/>
<keyword evidence="1" id="KW-0813">Transport</keyword>
<reference evidence="7 8" key="2">
    <citation type="submission" date="2024-05" db="EMBL/GenBank/DDBJ databases">
        <authorList>
            <person name="Chen Y."/>
            <person name="Shah S."/>
            <person name="Dougan E. K."/>
            <person name="Thang M."/>
            <person name="Chan C."/>
        </authorList>
    </citation>
    <scope>NUCLEOTIDE SEQUENCE [LARGE SCALE GENOMIC DNA]</scope>
</reference>
<dbReference type="InterPro" id="IPR027417">
    <property type="entry name" value="P-loop_NTPase"/>
</dbReference>
<evidence type="ECO:0000256" key="1">
    <source>
        <dbReference type="ARBA" id="ARBA00022448"/>
    </source>
</evidence>
<dbReference type="SUPFAM" id="SSF81296">
    <property type="entry name" value="E set domains"/>
    <property type="match status" value="1"/>
</dbReference>
<dbReference type="Gene3D" id="3.40.50.300">
    <property type="entry name" value="P-loop containing nucleotide triphosphate hydrolases"/>
    <property type="match status" value="1"/>
</dbReference>
<organism evidence="6">
    <name type="scientific">Cladocopium goreaui</name>
    <dbReference type="NCBI Taxonomy" id="2562237"/>
    <lineage>
        <taxon>Eukaryota</taxon>
        <taxon>Sar</taxon>
        <taxon>Alveolata</taxon>
        <taxon>Dinophyceae</taxon>
        <taxon>Suessiales</taxon>
        <taxon>Symbiodiniaceae</taxon>
        <taxon>Cladocopium</taxon>
    </lineage>
</organism>
<keyword evidence="3 7" id="KW-0067">ATP-binding</keyword>
<evidence type="ECO:0000313" key="7">
    <source>
        <dbReference type="EMBL" id="CAL4758953.1"/>
    </source>
</evidence>
<feature type="transmembrane region" description="Helical" evidence="4">
    <location>
        <begin position="1574"/>
        <end position="1591"/>
    </location>
</feature>
<feature type="transmembrane region" description="Helical" evidence="4">
    <location>
        <begin position="1268"/>
        <end position="1293"/>
    </location>
</feature>
<dbReference type="Pfam" id="PF12158">
    <property type="entry name" value="DUF3592"/>
    <property type="match status" value="1"/>
</dbReference>
<feature type="domain" description="ABC transporter" evidence="5">
    <location>
        <begin position="988"/>
        <end position="1220"/>
    </location>
</feature>
<feature type="transmembrane region" description="Helical" evidence="4">
    <location>
        <begin position="1658"/>
        <end position="1680"/>
    </location>
</feature>
<protein>
    <submittedName>
        <fullName evidence="7">Linearmycin resistance ATP-binding protein LnrL</fullName>
    </submittedName>
</protein>
<feature type="transmembrane region" description="Helical" evidence="4">
    <location>
        <begin position="1686"/>
        <end position="1710"/>
    </location>
</feature>
<dbReference type="SMART" id="SM00382">
    <property type="entry name" value="AAA"/>
    <property type="match status" value="1"/>
</dbReference>
<feature type="transmembrane region" description="Helical" evidence="4">
    <location>
        <begin position="219"/>
        <end position="242"/>
    </location>
</feature>
<name>A0A9P1BE03_9DINO</name>
<feature type="transmembrane region" description="Helical" evidence="4">
    <location>
        <begin position="1496"/>
        <end position="1521"/>
    </location>
</feature>
<dbReference type="InterPro" id="IPR017871">
    <property type="entry name" value="ABC_transporter-like_CS"/>
</dbReference>
<dbReference type="PANTHER" id="PTHR42939:SF1">
    <property type="entry name" value="ABC TRANSPORTER ATP-BINDING PROTEIN ALBC-RELATED"/>
    <property type="match status" value="1"/>
</dbReference>
<feature type="transmembrane region" description="Helical" evidence="4">
    <location>
        <begin position="1388"/>
        <end position="1416"/>
    </location>
</feature>
<evidence type="ECO:0000313" key="8">
    <source>
        <dbReference type="Proteomes" id="UP001152797"/>
    </source>
</evidence>
<dbReference type="PROSITE" id="PS00211">
    <property type="entry name" value="ABC_TRANSPORTER_1"/>
    <property type="match status" value="1"/>
</dbReference>
<dbReference type="GO" id="GO:0016887">
    <property type="term" value="F:ATP hydrolysis activity"/>
    <property type="evidence" value="ECO:0007669"/>
    <property type="project" value="InterPro"/>
</dbReference>
<feature type="transmembrane region" description="Helical" evidence="4">
    <location>
        <begin position="1731"/>
        <end position="1755"/>
    </location>
</feature>
<reference evidence="6" key="1">
    <citation type="submission" date="2022-10" db="EMBL/GenBank/DDBJ databases">
        <authorList>
            <person name="Chen Y."/>
            <person name="Dougan E. K."/>
            <person name="Chan C."/>
            <person name="Rhodes N."/>
            <person name="Thang M."/>
        </authorList>
    </citation>
    <scope>NUCLEOTIDE SEQUENCE</scope>
</reference>
<feature type="transmembrane region" description="Helical" evidence="4">
    <location>
        <begin position="1361"/>
        <end position="1382"/>
    </location>
</feature>
<dbReference type="Pfam" id="PF16949">
    <property type="entry name" value="ABC_tran_2"/>
    <property type="match status" value="1"/>
</dbReference>
<evidence type="ECO:0000256" key="2">
    <source>
        <dbReference type="ARBA" id="ARBA00022741"/>
    </source>
</evidence>
<feature type="transmembrane region" description="Helical" evidence="4">
    <location>
        <begin position="133"/>
        <end position="158"/>
    </location>
</feature>
<feature type="transmembrane region" description="Helical" evidence="4">
    <location>
        <begin position="1603"/>
        <end position="1630"/>
    </location>
</feature>
<dbReference type="EMBL" id="CAMXCT030000001">
    <property type="protein sequence ID" value="CAL4758953.1"/>
    <property type="molecule type" value="Genomic_DNA"/>
</dbReference>
<keyword evidence="4" id="KW-1133">Transmembrane helix</keyword>
<evidence type="ECO:0000256" key="3">
    <source>
        <dbReference type="ARBA" id="ARBA00022840"/>
    </source>
</evidence>
<dbReference type="InterPro" id="IPR051782">
    <property type="entry name" value="ABC_Transporter_VariousFunc"/>
</dbReference>
<feature type="transmembrane region" description="Helical" evidence="4">
    <location>
        <begin position="1428"/>
        <end position="1449"/>
    </location>
</feature>
<dbReference type="PANTHER" id="PTHR42939">
    <property type="entry name" value="ABC TRANSPORTER ATP-BINDING PROTEIN ALBC-RELATED"/>
    <property type="match status" value="1"/>
</dbReference>
<keyword evidence="4" id="KW-0472">Membrane</keyword>
<sequence length="1797" mass="202455">MRRGNLGAINSLVSENCGTSVSLLGEETAEPANRFAVISKYERTTCEVVDKRLDADPADASRHRPAVQIEYEVDDHPYKIWTYDARYHRGRGFDSGTESQQQVLDEFVVGGNYACWYDPLHPDQAVLIYGFHWYTWVLLLLPLPFIVIGGSGASYIGITWGKSAEHRAVLVQRASHLELFEPSNDYKDDEYPAVPKATDLTNSPGVRLKYRLPIERSPMWRMIIAGVVFLVVMTITVLFVNMAVQTHVANDPDWLLTVFAGSWLIVSAATLVYFLRQVVANTRAGMTIVEIEDHPLYPGGEYDLFMSQTGRLRLRWVEMSLCCEEIATFKQGTNTRTTRKRVYWEQLLRQEDVQVRQNVPLEAELKLGIPAEAMHSFKTMHNVRVMIQPRVVVHLDNTRREYEPGDTLTGEYRIDVVNRWDIRAMEVSVLWYTEGKGDEDLQVHYFYRLSADDGDYINPFRPGRFSTRLPNSPLSYEGVIVKIRWCARVRLFLPQGKDVVDEAFFRVGQIPAARAVLPHGHDAKSLVELLAASGWSGAIVGPHGTGKSTLLATLIPAIEATGRRVIRYELHDGQRRLPSSPALPHGMLNAVIAVDGYEQLSWWNRTRLRRQCRQQSWGLLITTHEDIDLPTLYRTGVDEQLAGRLVQSMLPPGDTTISEADVTAALSKHRGKWHELRCVIQWRAEAIDSGQIWVRRCALPVDARRPRCVGRSSMASRWFNVATVLLWVASMSWLVIAKVLPPLLVGEPPTYQQILSKPDEKVIWSIRWDDAPVGMATSWTDRSTGDMVQMHSDVKLDRIPLAKLTPVWLAPLVGGSDALEGYLNLRARSRVDVDPLGQLVGIESTLDMDPMTEPIRMNGVVDDGMLRIQISVGQFSYSNETALPPTGLVSDMLSPEPQLTELRVGQSWTKPVYSPFRPRTSPMEVLHVTVEREEWISWHDQAVNCLLVVYRDDPGGKLSTSSSDRGRMWVRRDGTVLRQEMSVLNSRMVFERVSTSRMNPSAEDEPKNAELVPGCELFAMLGPNGAGKTTTIKMLTTLLRPTTGSIHICDVDVVSEPREAVRHLGYVPDEPYLYEKLSGREFLQFIVDMYGIDPAEGRRRIDREIENFELDRFVDDLAETYSHGMKQRLVFASAMLHDPEVLVIDEPMVGLDPRSARLTKDLLKARAEGGMTIFMSTHTLAVAEEIADRIGIVDHGRLLCVGTMSELQHTQQLHDSSLERLFLEVTAAADNGAPAVEETEEARVFSRVRMQMIRNIVRQGLDEARLRVTVVFTLSFLFWVGLFVLFSGGFRLIDSLLEDSSIRDQTYEVIFDIFFVSLMVMLVFSAGIILYSSLYRSREAEFLLTIPVRNERIFLHKFQEAVLFSSWGFILLGTPMLVAYGMVTLAPWYFFVLLLPFIVAFVHIPAAIGAIACMAIVRWLPRARMQALIIAGGCVLGVAVYLASVLLGGPEGDLLTPSWFQDMLARLSFSKNRLLPSWWLSHGLLESARGSWSESVLFLVLMISNALFAQLVAVWSAAAIYRSGYTGLRGRKASRRRVTDQPIDRVLERLLFVLPPQMRLLVIKDLRLFRRDPVQWSQYVIFFGLLAMYFLNMRRFSYDVTYLAWVNVVSFLNLGVVGLILSIFTSRFVFPMISLEGKRFWILGLLPIRRETVLWSKFWFSTAGSLLPALTLVLISDYMLQVQRLIVVSHLITCVFLATGLSGIAVGLGAKLPNLREESPSKITSGFGGTLNQVLSTLYILVATMLPAVACHFYIVAKGVGNPMLVYQGTAAAVLLGLAATTVPMWLGFQAFRKLEF</sequence>
<evidence type="ECO:0000313" key="6">
    <source>
        <dbReference type="EMBL" id="CAI3971641.1"/>
    </source>
</evidence>
<dbReference type="Proteomes" id="UP001152797">
    <property type="component" value="Unassembled WGS sequence"/>
</dbReference>
<feature type="transmembrane region" description="Helical" evidence="4">
    <location>
        <begin position="1767"/>
        <end position="1789"/>
    </location>
</feature>
<feature type="transmembrane region" description="Helical" evidence="4">
    <location>
        <begin position="254"/>
        <end position="275"/>
    </location>
</feature>
<dbReference type="EMBL" id="CAMXCT010000001">
    <property type="protein sequence ID" value="CAI3971641.1"/>
    <property type="molecule type" value="Genomic_DNA"/>
</dbReference>
<dbReference type="SUPFAM" id="SSF52540">
    <property type="entry name" value="P-loop containing nucleoside triphosphate hydrolases"/>
    <property type="match status" value="2"/>
</dbReference>
<dbReference type="InterPro" id="IPR003593">
    <property type="entry name" value="AAA+_ATPase"/>
</dbReference>
<evidence type="ECO:0000259" key="5">
    <source>
        <dbReference type="PROSITE" id="PS50893"/>
    </source>
</evidence>
<dbReference type="InterPro" id="IPR003439">
    <property type="entry name" value="ABC_transporter-like_ATP-bd"/>
</dbReference>
<dbReference type="InterPro" id="IPR031599">
    <property type="entry name" value="ABC_tran_2"/>
</dbReference>
<accession>A0A9P1BE03</accession>
<dbReference type="InterPro" id="IPR021994">
    <property type="entry name" value="DUF3592"/>
</dbReference>
<dbReference type="Pfam" id="PF00005">
    <property type="entry name" value="ABC_tran"/>
    <property type="match status" value="1"/>
</dbReference>
<dbReference type="InterPro" id="IPR014756">
    <property type="entry name" value="Ig_E-set"/>
</dbReference>
<dbReference type="GO" id="GO:0005524">
    <property type="term" value="F:ATP binding"/>
    <property type="evidence" value="ECO:0007669"/>
    <property type="project" value="UniProtKB-KW"/>
</dbReference>
<keyword evidence="4" id="KW-0812">Transmembrane</keyword>
<dbReference type="EMBL" id="CAMXCT020000001">
    <property type="protein sequence ID" value="CAL1125016.1"/>
    <property type="molecule type" value="Genomic_DNA"/>
</dbReference>
<dbReference type="PROSITE" id="PS50893">
    <property type="entry name" value="ABC_TRANSPORTER_2"/>
    <property type="match status" value="1"/>
</dbReference>
<keyword evidence="8" id="KW-1185">Reference proteome</keyword>